<keyword evidence="8" id="KW-1185">Reference proteome</keyword>
<dbReference type="RefSeq" id="WP_143777735.1">
    <property type="nucleotide sequence ID" value="NZ_VKKU01000002.1"/>
</dbReference>
<proteinExistence type="inferred from homology"/>
<evidence type="ECO:0000256" key="1">
    <source>
        <dbReference type="ARBA" id="ARBA00004370"/>
    </source>
</evidence>
<dbReference type="PANTHER" id="PTHR34001:SF3">
    <property type="entry name" value="BLL7405 PROTEIN"/>
    <property type="match status" value="1"/>
</dbReference>
<sequence length="201" mass="21157">MKSSLISFAVVAAFGAAAAPAQAETFNGPYVGVTAGWERGEIADRIETRPITGEVSRDALVLGGYAGYNVKATDQIVIGAEAGISATVDDRISATSAGRALTIDPRYSFDLSARAGYLVTDKALIYVRGGYANTRIRTTLAAASGLLSTSDNLDGMQIGGGLEYAISDRVSARAEYRYSDFGTNGGQYDRHQTLVGVSYNF</sequence>
<dbReference type="InterPro" id="IPR006315">
    <property type="entry name" value="OM_autotransptr_brl_dom"/>
</dbReference>
<dbReference type="Pfam" id="PF13505">
    <property type="entry name" value="OMP_b-brl"/>
    <property type="match status" value="1"/>
</dbReference>
<dbReference type="PANTHER" id="PTHR34001">
    <property type="entry name" value="BLL7405 PROTEIN"/>
    <property type="match status" value="1"/>
</dbReference>
<dbReference type="SUPFAM" id="SSF56925">
    <property type="entry name" value="OMPA-like"/>
    <property type="match status" value="1"/>
</dbReference>
<comment type="similarity">
    <text evidence="4">Belongs to the Omp25/RopB family.</text>
</comment>
<dbReference type="InterPro" id="IPR011250">
    <property type="entry name" value="OMP/PagP_B-barrel"/>
</dbReference>
<evidence type="ECO:0000256" key="2">
    <source>
        <dbReference type="ARBA" id="ARBA00022729"/>
    </source>
</evidence>
<evidence type="ECO:0000313" key="8">
    <source>
        <dbReference type="Proteomes" id="UP000320160"/>
    </source>
</evidence>
<comment type="caution">
    <text evidence="7">The sequence shown here is derived from an EMBL/GenBank/DDBJ whole genome shotgun (WGS) entry which is preliminary data.</text>
</comment>
<dbReference type="Gene3D" id="2.40.160.20">
    <property type="match status" value="1"/>
</dbReference>
<dbReference type="GO" id="GO:0019867">
    <property type="term" value="C:outer membrane"/>
    <property type="evidence" value="ECO:0007669"/>
    <property type="project" value="InterPro"/>
</dbReference>
<feature type="signal peptide" evidence="5">
    <location>
        <begin position="1"/>
        <end position="23"/>
    </location>
</feature>
<dbReference type="InterPro" id="IPR051692">
    <property type="entry name" value="OMP-like"/>
</dbReference>
<dbReference type="AlphaFoldDB" id="A0A553WCV5"/>
<protein>
    <submittedName>
        <fullName evidence="7">Porin family protein</fullName>
    </submittedName>
</protein>
<keyword evidence="3" id="KW-0472">Membrane</keyword>
<dbReference type="Proteomes" id="UP000320160">
    <property type="component" value="Unassembled WGS sequence"/>
</dbReference>
<organism evidence="7 8">
    <name type="scientific">Sphingorhabdus contaminans</name>
    <dbReference type="NCBI Taxonomy" id="1343899"/>
    <lineage>
        <taxon>Bacteria</taxon>
        <taxon>Pseudomonadati</taxon>
        <taxon>Pseudomonadota</taxon>
        <taxon>Alphaproteobacteria</taxon>
        <taxon>Sphingomonadales</taxon>
        <taxon>Sphingomonadaceae</taxon>
        <taxon>Sphingorhabdus</taxon>
    </lineage>
</organism>
<accession>A0A553WCV5</accession>
<dbReference type="InterPro" id="IPR027385">
    <property type="entry name" value="Beta-barrel_OMP"/>
</dbReference>
<gene>
    <name evidence="7" type="ORF">FOM92_15660</name>
</gene>
<name>A0A553WCV5_9SPHN</name>
<evidence type="ECO:0000256" key="4">
    <source>
        <dbReference type="ARBA" id="ARBA00038306"/>
    </source>
</evidence>
<feature type="chain" id="PRO_5022139977" evidence="5">
    <location>
        <begin position="24"/>
        <end position="201"/>
    </location>
</feature>
<reference evidence="7 8" key="1">
    <citation type="submission" date="2019-07" db="EMBL/GenBank/DDBJ databases">
        <authorList>
            <person name="Park M."/>
        </authorList>
    </citation>
    <scope>NUCLEOTIDE SEQUENCE [LARGE SCALE GENOMIC DNA]</scope>
    <source>
        <strain evidence="7 8">KCTC32445</strain>
    </source>
</reference>
<evidence type="ECO:0000259" key="6">
    <source>
        <dbReference type="Pfam" id="PF13505"/>
    </source>
</evidence>
<dbReference type="NCBIfam" id="TIGR01414">
    <property type="entry name" value="autotrans_barl"/>
    <property type="match status" value="1"/>
</dbReference>
<keyword evidence="2 5" id="KW-0732">Signal</keyword>
<comment type="subcellular location">
    <subcellularLocation>
        <location evidence="1">Membrane</location>
    </subcellularLocation>
</comment>
<evidence type="ECO:0000313" key="7">
    <source>
        <dbReference type="EMBL" id="TSB02517.1"/>
    </source>
</evidence>
<feature type="domain" description="Outer membrane protein beta-barrel" evidence="6">
    <location>
        <begin position="10"/>
        <end position="201"/>
    </location>
</feature>
<dbReference type="OrthoDB" id="8222426at2"/>
<evidence type="ECO:0000256" key="3">
    <source>
        <dbReference type="ARBA" id="ARBA00023136"/>
    </source>
</evidence>
<evidence type="ECO:0000256" key="5">
    <source>
        <dbReference type="SAM" id="SignalP"/>
    </source>
</evidence>
<dbReference type="EMBL" id="VKKU01000002">
    <property type="protein sequence ID" value="TSB02517.1"/>
    <property type="molecule type" value="Genomic_DNA"/>
</dbReference>